<evidence type="ECO:0000256" key="11">
    <source>
        <dbReference type="ARBA" id="ARBA00023136"/>
    </source>
</evidence>
<comment type="similarity">
    <text evidence="13">Belongs to the cation transport ATPase (P-type) (TC 3.A.3) family.</text>
</comment>
<keyword evidence="11 13" id="KW-0472">Membrane</keyword>
<dbReference type="AlphaFoldDB" id="A0A0C2MR27"/>
<evidence type="ECO:0000256" key="5">
    <source>
        <dbReference type="ARBA" id="ARBA00022741"/>
    </source>
</evidence>
<dbReference type="Pfam" id="PF00122">
    <property type="entry name" value="E1-E2_ATPase"/>
    <property type="match status" value="1"/>
</dbReference>
<comment type="function">
    <text evidence="13">Catalyzes the hydrolysis of ATP coupled with the transport of calcium.</text>
</comment>
<dbReference type="InterPro" id="IPR018303">
    <property type="entry name" value="ATPase_P-typ_P_site"/>
</dbReference>
<name>A0A0C2MR27_THEKT</name>
<dbReference type="InterPro" id="IPR006068">
    <property type="entry name" value="ATPase_P-typ_cation-transptr_C"/>
</dbReference>
<proteinExistence type="inferred from homology"/>
<keyword evidence="5 13" id="KW-0547">Nucleotide-binding</keyword>
<dbReference type="Gene3D" id="3.40.50.1000">
    <property type="entry name" value="HAD superfamily/HAD-like"/>
    <property type="match status" value="1"/>
</dbReference>
<keyword evidence="3 13" id="KW-0109">Calcium transport</keyword>
<dbReference type="PRINTS" id="PR00120">
    <property type="entry name" value="HATPASE"/>
</dbReference>
<dbReference type="PANTHER" id="PTHR42861">
    <property type="entry name" value="CALCIUM-TRANSPORTING ATPASE"/>
    <property type="match status" value="1"/>
</dbReference>
<dbReference type="InterPro" id="IPR006413">
    <property type="entry name" value="P-type_ATPase_IIA_PMR1"/>
</dbReference>
<feature type="transmembrane region" description="Helical" evidence="13">
    <location>
        <begin position="44"/>
        <end position="62"/>
    </location>
</feature>
<dbReference type="GO" id="GO:0016020">
    <property type="term" value="C:membrane"/>
    <property type="evidence" value="ECO:0007669"/>
    <property type="project" value="UniProtKB-SubCell"/>
</dbReference>
<evidence type="ECO:0000313" key="16">
    <source>
        <dbReference type="Proteomes" id="UP000031668"/>
    </source>
</evidence>
<evidence type="ECO:0000256" key="1">
    <source>
        <dbReference type="ARBA" id="ARBA00004127"/>
    </source>
</evidence>
<dbReference type="InterPro" id="IPR004014">
    <property type="entry name" value="ATPase_P-typ_cation-transptr_N"/>
</dbReference>
<evidence type="ECO:0000256" key="8">
    <source>
        <dbReference type="ARBA" id="ARBA00022967"/>
    </source>
</evidence>
<keyword evidence="2 13" id="KW-0813">Transport</keyword>
<evidence type="ECO:0000313" key="15">
    <source>
        <dbReference type="EMBL" id="KII66755.1"/>
    </source>
</evidence>
<dbReference type="InterPro" id="IPR044492">
    <property type="entry name" value="P_typ_ATPase_HD_dom"/>
</dbReference>
<gene>
    <name evidence="15" type="ORF">RF11_00418</name>
</gene>
<dbReference type="SUPFAM" id="SSF56784">
    <property type="entry name" value="HAD-like"/>
    <property type="match status" value="1"/>
</dbReference>
<evidence type="ECO:0000256" key="6">
    <source>
        <dbReference type="ARBA" id="ARBA00022837"/>
    </source>
</evidence>
<dbReference type="Pfam" id="PF00702">
    <property type="entry name" value="Hydrolase"/>
    <property type="match status" value="1"/>
</dbReference>
<keyword evidence="8" id="KW-1278">Translocase</keyword>
<dbReference type="GO" id="GO:0016887">
    <property type="term" value="F:ATP hydrolysis activity"/>
    <property type="evidence" value="ECO:0007669"/>
    <property type="project" value="InterPro"/>
</dbReference>
<evidence type="ECO:0000256" key="7">
    <source>
        <dbReference type="ARBA" id="ARBA00022840"/>
    </source>
</evidence>
<dbReference type="NCBIfam" id="TIGR01522">
    <property type="entry name" value="ATPase-IIA2_Ca"/>
    <property type="match status" value="1"/>
</dbReference>
<dbReference type="GO" id="GO:0005388">
    <property type="term" value="F:P-type calcium transporter activity"/>
    <property type="evidence" value="ECO:0007669"/>
    <property type="project" value="UniProtKB-EC"/>
</dbReference>
<dbReference type="SFLD" id="SFLDF00027">
    <property type="entry name" value="p-type_atpase"/>
    <property type="match status" value="1"/>
</dbReference>
<dbReference type="GO" id="GO:0005524">
    <property type="term" value="F:ATP binding"/>
    <property type="evidence" value="ECO:0007669"/>
    <property type="project" value="UniProtKB-KW"/>
</dbReference>
<evidence type="ECO:0000256" key="10">
    <source>
        <dbReference type="ARBA" id="ARBA00023065"/>
    </source>
</evidence>
<dbReference type="PROSITE" id="PS00154">
    <property type="entry name" value="ATPASE_E1_E2"/>
    <property type="match status" value="1"/>
</dbReference>
<accession>A0A0C2MR27</accession>
<dbReference type="EMBL" id="JWZT01003448">
    <property type="protein sequence ID" value="KII66755.1"/>
    <property type="molecule type" value="Genomic_DNA"/>
</dbReference>
<reference evidence="15 16" key="1">
    <citation type="journal article" date="2014" name="Genome Biol. Evol.">
        <title>The genome of the myxosporean Thelohanellus kitauei shows adaptations to nutrient acquisition within its fish host.</title>
        <authorList>
            <person name="Yang Y."/>
            <person name="Xiong J."/>
            <person name="Zhou Z."/>
            <person name="Huo F."/>
            <person name="Miao W."/>
            <person name="Ran C."/>
            <person name="Liu Y."/>
            <person name="Zhang J."/>
            <person name="Feng J."/>
            <person name="Wang M."/>
            <person name="Wang M."/>
            <person name="Wang L."/>
            <person name="Yao B."/>
        </authorList>
    </citation>
    <scope>NUCLEOTIDE SEQUENCE [LARGE SCALE GENOMIC DNA]</scope>
    <source>
        <strain evidence="15">Wuqing</strain>
    </source>
</reference>
<dbReference type="SFLD" id="SFLDG00002">
    <property type="entry name" value="C1.7:_P-type_atpase_like"/>
    <property type="match status" value="1"/>
</dbReference>
<dbReference type="EC" id="7.2.2.10" evidence="13"/>
<dbReference type="Pfam" id="PF13246">
    <property type="entry name" value="Cation_ATPase"/>
    <property type="match status" value="1"/>
</dbReference>
<evidence type="ECO:0000259" key="14">
    <source>
        <dbReference type="SMART" id="SM00831"/>
    </source>
</evidence>
<sequence length="852" mass="94541">MSDFIEEALGLTSQEVCLLTKIYGKNEVRTSHKRALINKYFEHFTDPMIMLLLLSAVISLVLQQFDDAFSIFIAVFIVVTVGFVQEYNSDNSIAAISKLLPPTTTCFRDGKISQILAVDLVPGDVVMVGTGDRVPADIKLIDSFNIKANESSLTGESTNITKFSHYDAKSIPDDRNILWMGTTVSFGHGKGMVLKTGSQTKFGQIHMLMNEEQAPKSPLKINMEYLGKRISLFSAIVICKLFLRNKVLLPWWELSVAYVDVCLAVAAIPEGLPIVMTVTLALGVIRLSKRGAIVKKLHVVETLGCISSICLDKTGTITTNQMRVISLYTSGGALVDLDSDGTNDFSSVSHRLVEPYLNLIFKVCWLCNDAHVNDDGTIIGQSTDRALLELALNSGICRYHNFKRVSEIPFSSEAKFMKVSVEDIDFGEIVEYIKGAPEVIMNQCDYYQDSDRIVHLDNIIKSNINQKVSQFSSSGSRIIALAYSRSPGIVVFLGFVMLADPIRSGIKHIISQLKKHGIASKMLTGDSKETSIYIAKSIQICDFPINFMSGQELKTLNESQKTKRILETNVFYRMDPIDKITVIKVRVDAGHVVAMTGDGVNDAVALKAAHVGIAMGMSGTDACKEAADLVLVDDNMESIILAITEGKTIFKNIQNFVRFQISSSIAALFITSVCMFLDIIPPFNSTQLLWINIIMDGPPAQSLGVEPPSSNQVSCKPRPVNQQIINRKLIMRIVYSSTIMICGNLFVHFHEVFNNSNLQRDRSMCFTVFVLFDLFNALSCRSAVYIYNDSGLLDLQDWIIYKSCIRPFRCCLHSWTVCGYLCEFFQPSIPNSAPDALGMDQTCRCFFVSAFC</sequence>
<dbReference type="Pfam" id="PF00689">
    <property type="entry name" value="Cation_ATPase_C"/>
    <property type="match status" value="1"/>
</dbReference>
<comment type="caution">
    <text evidence="15">The sequence shown here is derived from an EMBL/GenBank/DDBJ whole genome shotgun (WGS) entry which is preliminary data.</text>
</comment>
<dbReference type="SUPFAM" id="SSF81653">
    <property type="entry name" value="Calcium ATPase, transduction domain A"/>
    <property type="match status" value="1"/>
</dbReference>
<comment type="subcellular location">
    <subcellularLocation>
        <location evidence="1">Endomembrane system</location>
        <topology evidence="1">Multi-pass membrane protein</topology>
    </subcellularLocation>
    <subcellularLocation>
        <location evidence="13">Membrane</location>
        <topology evidence="13">Multi-pass membrane protein</topology>
    </subcellularLocation>
</comment>
<keyword evidence="6 13" id="KW-0106">Calcium</keyword>
<comment type="catalytic activity">
    <reaction evidence="12">
        <text>Mn(2+)(in) + ATP + H2O = Mn(2+)(out) + ADP + phosphate + H(+)</text>
        <dbReference type="Rhea" id="RHEA:66820"/>
        <dbReference type="ChEBI" id="CHEBI:15377"/>
        <dbReference type="ChEBI" id="CHEBI:15378"/>
        <dbReference type="ChEBI" id="CHEBI:29035"/>
        <dbReference type="ChEBI" id="CHEBI:30616"/>
        <dbReference type="ChEBI" id="CHEBI:43474"/>
        <dbReference type="ChEBI" id="CHEBI:456216"/>
    </reaction>
    <physiologicalReaction direction="left-to-right" evidence="12">
        <dbReference type="Rhea" id="RHEA:66821"/>
    </physiologicalReaction>
</comment>
<comment type="catalytic activity">
    <reaction evidence="13">
        <text>Ca(2+)(in) + ATP + H2O = Ca(2+)(out) + ADP + phosphate + H(+)</text>
        <dbReference type="Rhea" id="RHEA:18105"/>
        <dbReference type="ChEBI" id="CHEBI:15377"/>
        <dbReference type="ChEBI" id="CHEBI:15378"/>
        <dbReference type="ChEBI" id="CHEBI:29108"/>
        <dbReference type="ChEBI" id="CHEBI:30616"/>
        <dbReference type="ChEBI" id="CHEBI:43474"/>
        <dbReference type="ChEBI" id="CHEBI:456216"/>
        <dbReference type="EC" id="7.2.2.10"/>
    </reaction>
</comment>
<keyword evidence="7 13" id="KW-0067">ATP-binding</keyword>
<dbReference type="InterPro" id="IPR023298">
    <property type="entry name" value="ATPase_P-typ_TM_dom_sf"/>
</dbReference>
<evidence type="ECO:0000256" key="2">
    <source>
        <dbReference type="ARBA" id="ARBA00022448"/>
    </source>
</evidence>
<comment type="caution">
    <text evidence="13">Lacks conserved residue(s) required for the propagation of feature annotation.</text>
</comment>
<dbReference type="Pfam" id="PF00690">
    <property type="entry name" value="Cation_ATPase_N"/>
    <property type="match status" value="1"/>
</dbReference>
<dbReference type="SMART" id="SM00831">
    <property type="entry name" value="Cation_ATPase_N"/>
    <property type="match status" value="1"/>
</dbReference>
<dbReference type="SUPFAM" id="SSF81665">
    <property type="entry name" value="Calcium ATPase, transmembrane domain M"/>
    <property type="match status" value="1"/>
</dbReference>
<dbReference type="SFLD" id="SFLDS00003">
    <property type="entry name" value="Haloacid_Dehalogenase"/>
    <property type="match status" value="1"/>
</dbReference>
<dbReference type="OMA" id="IGWVQGK"/>
<dbReference type="NCBIfam" id="TIGR01494">
    <property type="entry name" value="ATPase_P-type"/>
    <property type="match status" value="2"/>
</dbReference>
<evidence type="ECO:0000256" key="4">
    <source>
        <dbReference type="ARBA" id="ARBA00022692"/>
    </source>
</evidence>
<evidence type="ECO:0000256" key="9">
    <source>
        <dbReference type="ARBA" id="ARBA00022989"/>
    </source>
</evidence>
<dbReference type="PRINTS" id="PR00119">
    <property type="entry name" value="CATATPASE"/>
</dbReference>
<dbReference type="InterPro" id="IPR023299">
    <property type="entry name" value="ATPase_P-typ_cyto_dom_N"/>
</dbReference>
<feature type="transmembrane region" description="Helical" evidence="13">
    <location>
        <begin position="68"/>
        <end position="84"/>
    </location>
</feature>
<feature type="domain" description="Cation-transporting P-type ATPase N-terminal" evidence="14">
    <location>
        <begin position="3"/>
        <end position="64"/>
    </location>
</feature>
<keyword evidence="9 13" id="KW-1133">Transmembrane helix</keyword>
<dbReference type="InterPro" id="IPR008250">
    <property type="entry name" value="ATPase_P-typ_transduc_dom_A_sf"/>
</dbReference>
<protein>
    <recommendedName>
        <fullName evidence="13">Calcium-transporting ATPase</fullName>
        <ecNumber evidence="13">7.2.2.10</ecNumber>
    </recommendedName>
</protein>
<keyword evidence="4 13" id="KW-0812">Transmembrane</keyword>
<dbReference type="Gene3D" id="3.40.1110.10">
    <property type="entry name" value="Calcium-transporting ATPase, cytoplasmic domain N"/>
    <property type="match status" value="1"/>
</dbReference>
<dbReference type="Gene3D" id="1.20.1110.10">
    <property type="entry name" value="Calcium-transporting ATPase, transmembrane domain"/>
    <property type="match status" value="1"/>
</dbReference>
<dbReference type="Gene3D" id="2.70.150.10">
    <property type="entry name" value="Calcium-transporting ATPase, cytoplasmic transduction domain A"/>
    <property type="match status" value="1"/>
</dbReference>
<evidence type="ECO:0000256" key="3">
    <source>
        <dbReference type="ARBA" id="ARBA00022568"/>
    </source>
</evidence>
<dbReference type="InterPro" id="IPR023214">
    <property type="entry name" value="HAD_sf"/>
</dbReference>
<keyword evidence="16" id="KW-1185">Reference proteome</keyword>
<dbReference type="InterPro" id="IPR059000">
    <property type="entry name" value="ATPase_P-type_domA"/>
</dbReference>
<dbReference type="OrthoDB" id="3352408at2759"/>
<dbReference type="GO" id="GO:0140613">
    <property type="term" value="F:P-type manganese transporter activity"/>
    <property type="evidence" value="ECO:0007669"/>
    <property type="project" value="RHEA"/>
</dbReference>
<dbReference type="InterPro" id="IPR036412">
    <property type="entry name" value="HAD-like_sf"/>
</dbReference>
<dbReference type="GO" id="GO:0012505">
    <property type="term" value="C:endomembrane system"/>
    <property type="evidence" value="ECO:0007669"/>
    <property type="project" value="UniProtKB-SubCell"/>
</dbReference>
<dbReference type="SUPFAM" id="SSF81660">
    <property type="entry name" value="Metal cation-transporting ATPase, ATP-binding domain N"/>
    <property type="match status" value="1"/>
</dbReference>
<evidence type="ECO:0000256" key="12">
    <source>
        <dbReference type="ARBA" id="ARBA00047330"/>
    </source>
</evidence>
<evidence type="ECO:0000256" key="13">
    <source>
        <dbReference type="RuleBase" id="RU361146"/>
    </source>
</evidence>
<organism evidence="15 16">
    <name type="scientific">Thelohanellus kitauei</name>
    <name type="common">Myxosporean</name>
    <dbReference type="NCBI Taxonomy" id="669202"/>
    <lineage>
        <taxon>Eukaryota</taxon>
        <taxon>Metazoa</taxon>
        <taxon>Cnidaria</taxon>
        <taxon>Myxozoa</taxon>
        <taxon>Myxosporea</taxon>
        <taxon>Bivalvulida</taxon>
        <taxon>Platysporina</taxon>
        <taxon>Myxobolidae</taxon>
        <taxon>Thelohanellus</taxon>
    </lineage>
</organism>
<dbReference type="InterPro" id="IPR001757">
    <property type="entry name" value="P_typ_ATPase"/>
</dbReference>
<keyword evidence="10 13" id="KW-0406">Ion transport</keyword>
<dbReference type="Proteomes" id="UP000031668">
    <property type="component" value="Unassembled WGS sequence"/>
</dbReference>